<evidence type="ECO:0000256" key="1">
    <source>
        <dbReference type="SAM" id="MobiDB-lite"/>
    </source>
</evidence>
<name>A0A0E0FIM9_ORYNI</name>
<evidence type="ECO:0000313" key="3">
    <source>
        <dbReference type="Proteomes" id="UP000006591"/>
    </source>
</evidence>
<dbReference type="HOGENOM" id="CLU_2268099_0_0_1"/>
<feature type="compositionally biased region" description="Polar residues" evidence="1">
    <location>
        <begin position="76"/>
        <end position="85"/>
    </location>
</feature>
<reference evidence="2" key="2">
    <citation type="submission" date="2018-04" db="EMBL/GenBank/DDBJ databases">
        <title>OnivRS2 (Oryza nivara Reference Sequence Version 2).</title>
        <authorList>
            <person name="Zhang J."/>
            <person name="Kudrna D."/>
            <person name="Lee S."/>
            <person name="Talag J."/>
            <person name="Rajasekar S."/>
            <person name="Welchert J."/>
            <person name="Hsing Y.-I."/>
            <person name="Wing R.A."/>
        </authorList>
    </citation>
    <scope>NUCLEOTIDE SEQUENCE [LARGE SCALE GENOMIC DNA]</scope>
</reference>
<evidence type="ECO:0000313" key="2">
    <source>
        <dbReference type="EnsemblPlants" id="ONIVA01G09920.11"/>
    </source>
</evidence>
<feature type="region of interest" description="Disordered" evidence="1">
    <location>
        <begin position="1"/>
        <end position="27"/>
    </location>
</feature>
<proteinExistence type="predicted"/>
<dbReference type="Proteomes" id="UP000006591">
    <property type="component" value="Chromosome 1"/>
</dbReference>
<sequence>MAARAAPPGVRLQASKQTEKIKIHHDHNKIDDCRIDESTAREKMIRPTKSTTRRPSQLRPVGWPKKVEPYGGRVTGSKTEYQPKTTGLLPVSAKESPKLKMAS</sequence>
<feature type="region of interest" description="Disordered" evidence="1">
    <location>
        <begin position="39"/>
        <end position="103"/>
    </location>
</feature>
<accession>A0A0E0FIM9</accession>
<keyword evidence="3" id="KW-1185">Reference proteome</keyword>
<reference evidence="2" key="1">
    <citation type="submission" date="2015-04" db="UniProtKB">
        <authorList>
            <consortium name="EnsemblPlants"/>
        </authorList>
    </citation>
    <scope>IDENTIFICATION</scope>
    <source>
        <strain evidence="2">SL10</strain>
    </source>
</reference>
<dbReference type="Gramene" id="ONIVA01G09920.11">
    <property type="protein sequence ID" value="ONIVA01G09920.11"/>
    <property type="gene ID" value="ONIVA01G09920"/>
</dbReference>
<organism evidence="2">
    <name type="scientific">Oryza nivara</name>
    <name type="common">Indian wild rice</name>
    <name type="synonym">Oryza sativa f. spontanea</name>
    <dbReference type="NCBI Taxonomy" id="4536"/>
    <lineage>
        <taxon>Eukaryota</taxon>
        <taxon>Viridiplantae</taxon>
        <taxon>Streptophyta</taxon>
        <taxon>Embryophyta</taxon>
        <taxon>Tracheophyta</taxon>
        <taxon>Spermatophyta</taxon>
        <taxon>Magnoliopsida</taxon>
        <taxon>Liliopsida</taxon>
        <taxon>Poales</taxon>
        <taxon>Poaceae</taxon>
        <taxon>BOP clade</taxon>
        <taxon>Oryzoideae</taxon>
        <taxon>Oryzeae</taxon>
        <taxon>Oryzinae</taxon>
        <taxon>Oryza</taxon>
    </lineage>
</organism>
<dbReference type="EnsemblPlants" id="ONIVA01G09920.11">
    <property type="protein sequence ID" value="ONIVA01G09920.11"/>
    <property type="gene ID" value="ONIVA01G09920"/>
</dbReference>
<dbReference type="AlphaFoldDB" id="A0A0E0FIM9"/>
<protein>
    <submittedName>
        <fullName evidence="2">Uncharacterized protein</fullName>
    </submittedName>
</protein>